<dbReference type="AlphaFoldDB" id="A0A840NZH5"/>
<comment type="caution">
    <text evidence="1">The sequence shown here is derived from an EMBL/GenBank/DDBJ whole genome shotgun (WGS) entry which is preliminary data.</text>
</comment>
<sequence length="92" mass="10534">MRVDGPEWEGLRVAADYTRSDRSKVLLQFIDWYLYRPGAALPERLPLDLLAQVLARAVEGAPEETEKDRQRKADLEIIAREVAARAREAQKD</sequence>
<keyword evidence="2" id="KW-1185">Reference proteome</keyword>
<dbReference type="RefSeq" id="WP_185047434.1">
    <property type="nucleotide sequence ID" value="NZ_BAABIX010000006.1"/>
</dbReference>
<dbReference type="Proteomes" id="UP000578449">
    <property type="component" value="Unassembled WGS sequence"/>
</dbReference>
<name>A0A840NZH5_9ACTN</name>
<protein>
    <submittedName>
        <fullName evidence="1">Uncharacterized protein</fullName>
    </submittedName>
</protein>
<accession>A0A840NZH5</accession>
<evidence type="ECO:0000313" key="2">
    <source>
        <dbReference type="Proteomes" id="UP000578449"/>
    </source>
</evidence>
<proteinExistence type="predicted"/>
<organism evidence="1 2">
    <name type="scientific">Thermocatellispora tengchongensis</name>
    <dbReference type="NCBI Taxonomy" id="1073253"/>
    <lineage>
        <taxon>Bacteria</taxon>
        <taxon>Bacillati</taxon>
        <taxon>Actinomycetota</taxon>
        <taxon>Actinomycetes</taxon>
        <taxon>Streptosporangiales</taxon>
        <taxon>Streptosporangiaceae</taxon>
        <taxon>Thermocatellispora</taxon>
    </lineage>
</organism>
<gene>
    <name evidence="1" type="ORF">HNP84_000248</name>
</gene>
<reference evidence="1 2" key="1">
    <citation type="submission" date="2020-08" db="EMBL/GenBank/DDBJ databases">
        <title>Genomic Encyclopedia of Type Strains, Phase IV (KMG-IV): sequencing the most valuable type-strain genomes for metagenomic binning, comparative biology and taxonomic classification.</title>
        <authorList>
            <person name="Goeker M."/>
        </authorList>
    </citation>
    <scope>NUCLEOTIDE SEQUENCE [LARGE SCALE GENOMIC DNA]</scope>
    <source>
        <strain evidence="1 2">DSM 45615</strain>
    </source>
</reference>
<dbReference type="EMBL" id="JACHGN010000001">
    <property type="protein sequence ID" value="MBB5130560.1"/>
    <property type="molecule type" value="Genomic_DNA"/>
</dbReference>
<evidence type="ECO:0000313" key="1">
    <source>
        <dbReference type="EMBL" id="MBB5130560.1"/>
    </source>
</evidence>